<sequence length="372" mass="42666">MRDTLLGGLAPGEFLARHWHKSPLLVRRAVPDFLGLLTPAEIKRLATRPAVQARLILRQGKRWVLRHGPFRPIDFKTLPDKNWTVLVQELNHWLPEGEALLQEFDFLPHARLDDLMVSYAAPGGGVGPHFDSYDVFLLQGFGTRRWGIAETEDLELLPDSDLKLLRRFSPQAQWDLEAGDMLYLPPHCAHDGVALSECFTYSIGFRAPTYQEWVEAFLDFLRDRLQVEGRYADPDLTLSAHPGEIPPELITQIDGMLRQQVHWTHSMVAECVGRYLSEPKPHLFFEPAEETLTLDAFELRCLQQDLHLDPRSQLLFSGKFFYFNGDRFELHQPGSTQMRCLADTRKLSARAMDAELLTVLHAAWQAGWVKFF</sequence>
<dbReference type="EC" id="1.14.11.-" evidence="7"/>
<evidence type="ECO:0000256" key="3">
    <source>
        <dbReference type="ARBA" id="ARBA00022964"/>
    </source>
</evidence>
<dbReference type="Gene3D" id="3.40.366.30">
    <property type="entry name" value="50S ribosomal protein L16 arginine hydroxylase, Chain A, Domain 2"/>
    <property type="match status" value="1"/>
</dbReference>
<dbReference type="PROSITE" id="PS51184">
    <property type="entry name" value="JMJC"/>
    <property type="match status" value="1"/>
</dbReference>
<dbReference type="GO" id="GO:0016706">
    <property type="term" value="F:2-oxoglutarate-dependent dioxygenase activity"/>
    <property type="evidence" value="ECO:0007669"/>
    <property type="project" value="TreeGrafter"/>
</dbReference>
<evidence type="ECO:0000256" key="5">
    <source>
        <dbReference type="ARBA" id="ARBA00023004"/>
    </source>
</evidence>
<reference evidence="7" key="1">
    <citation type="submission" date="2018-10" db="EMBL/GenBank/DDBJ databases">
        <authorList>
            <person name="Plewniak F."/>
        </authorList>
    </citation>
    <scope>NUCLEOTIDE SEQUENCE</scope>
</reference>
<keyword evidence="5" id="KW-0408">Iron</keyword>
<accession>A0A3P3ZPQ5</accession>
<keyword evidence="7" id="KW-0689">Ribosomal protein</keyword>
<dbReference type="InterPro" id="IPR003347">
    <property type="entry name" value="JmjC_dom"/>
</dbReference>
<keyword evidence="2" id="KW-0479">Metal-binding</keyword>
<comment type="cofactor">
    <cofactor evidence="1">
        <name>Fe(2+)</name>
        <dbReference type="ChEBI" id="CHEBI:29033"/>
    </cofactor>
</comment>
<keyword evidence="4 7" id="KW-0560">Oxidoreductase</keyword>
<name>A0A3P3ZPQ5_9ZZZZ</name>
<dbReference type="GO" id="GO:0005840">
    <property type="term" value="C:ribosome"/>
    <property type="evidence" value="ECO:0007669"/>
    <property type="project" value="UniProtKB-KW"/>
</dbReference>
<dbReference type="Pfam" id="PF20514">
    <property type="entry name" value="WHD_ROXA"/>
    <property type="match status" value="1"/>
</dbReference>
<dbReference type="EMBL" id="UOYP01000368">
    <property type="protein sequence ID" value="VAY88887.1"/>
    <property type="molecule type" value="Genomic_DNA"/>
</dbReference>
<organism evidence="7">
    <name type="scientific">mine drainage metagenome</name>
    <dbReference type="NCBI Taxonomy" id="410659"/>
    <lineage>
        <taxon>unclassified sequences</taxon>
        <taxon>metagenomes</taxon>
        <taxon>ecological metagenomes</taxon>
    </lineage>
</organism>
<dbReference type="InterPro" id="IPR046799">
    <property type="entry name" value="ROXA-like_wH"/>
</dbReference>
<evidence type="ECO:0000313" key="7">
    <source>
        <dbReference type="EMBL" id="VAY88887.1"/>
    </source>
</evidence>
<keyword evidence="3" id="KW-0223">Dioxygenase</keyword>
<evidence type="ECO:0000256" key="4">
    <source>
        <dbReference type="ARBA" id="ARBA00023002"/>
    </source>
</evidence>
<dbReference type="AlphaFoldDB" id="A0A3P3ZPQ5"/>
<dbReference type="GO" id="GO:0046872">
    <property type="term" value="F:metal ion binding"/>
    <property type="evidence" value="ECO:0007669"/>
    <property type="project" value="UniProtKB-KW"/>
</dbReference>
<dbReference type="SMART" id="SM00558">
    <property type="entry name" value="JmjC"/>
    <property type="match status" value="1"/>
</dbReference>
<dbReference type="SUPFAM" id="SSF51197">
    <property type="entry name" value="Clavaminate synthase-like"/>
    <property type="match status" value="1"/>
</dbReference>
<dbReference type="Pfam" id="PF08007">
    <property type="entry name" value="JmjC_2"/>
    <property type="match status" value="1"/>
</dbReference>
<dbReference type="InterPro" id="IPR039994">
    <property type="entry name" value="NO66-like"/>
</dbReference>
<gene>
    <name evidence="7" type="primary">ycfD</name>
    <name evidence="7" type="ORF">CARN8_430004</name>
</gene>
<dbReference type="Gene3D" id="2.60.120.650">
    <property type="entry name" value="Cupin"/>
    <property type="match status" value="1"/>
</dbReference>
<evidence type="ECO:0000259" key="6">
    <source>
        <dbReference type="PROSITE" id="PS51184"/>
    </source>
</evidence>
<dbReference type="PANTHER" id="PTHR13096:SF8">
    <property type="entry name" value="RIBOSOMAL OXYGENASE 1"/>
    <property type="match status" value="1"/>
</dbReference>
<proteinExistence type="predicted"/>
<feature type="domain" description="JmjC" evidence="6">
    <location>
        <begin position="96"/>
        <end position="222"/>
    </location>
</feature>
<evidence type="ECO:0000256" key="2">
    <source>
        <dbReference type="ARBA" id="ARBA00022723"/>
    </source>
</evidence>
<keyword evidence="7" id="KW-0687">Ribonucleoprotein</keyword>
<evidence type="ECO:0000256" key="1">
    <source>
        <dbReference type="ARBA" id="ARBA00001954"/>
    </source>
</evidence>
<dbReference type="PANTHER" id="PTHR13096">
    <property type="entry name" value="MINA53 MYC INDUCED NUCLEAR ANTIGEN"/>
    <property type="match status" value="1"/>
</dbReference>
<protein>
    <submittedName>
        <fullName evidence="7">50S ribosomal protein L16 arginine hydroxylase</fullName>
        <ecNumber evidence="7">1.14.11.-</ecNumber>
    </submittedName>
</protein>